<evidence type="ECO:0000313" key="9">
    <source>
        <dbReference type="Proteomes" id="UP001590950"/>
    </source>
</evidence>
<comment type="cofactor">
    <cofactor evidence="1 5">
        <name>Zn(2+)</name>
        <dbReference type="ChEBI" id="CHEBI:29105"/>
    </cofactor>
</comment>
<reference evidence="8 9" key="1">
    <citation type="submission" date="2024-09" db="EMBL/GenBank/DDBJ databases">
        <title>Rethinking Asexuality: The Enigmatic Case of Functional Sexual Genes in Lepraria (Stereocaulaceae).</title>
        <authorList>
            <person name="Doellman M."/>
            <person name="Sun Y."/>
            <person name="Barcenas-Pena A."/>
            <person name="Lumbsch H.T."/>
            <person name="Grewe F."/>
        </authorList>
    </citation>
    <scope>NUCLEOTIDE SEQUENCE [LARGE SCALE GENOMIC DNA]</scope>
    <source>
        <strain evidence="8 9">Mercado 3170</strain>
    </source>
</reference>
<dbReference type="SUPFAM" id="SSF50129">
    <property type="entry name" value="GroES-like"/>
    <property type="match status" value="1"/>
</dbReference>
<accession>A0ABR4AEX2</accession>
<sequence>MVKEGMMKAVIFKEPHKVAVEDRPIPQIKEPTDILVKVIDTALCGSELHVFRGHQPSPTGFIMGHEFTGTVEEIGSDVKNFKKGDQVVSPFTVSCGECFYCKHGFTSRCAKSQLFGTAGLDGGQAEYVRVPLADATVMKAPEGISNNALVLMADIWPTGCFAANNAFKELSKEEVAEATVVLIGCGPVGLCALINAVDFKPKHLLAVDSIPSRLDLAKSLGAEPWDFQNNREGLDKRVKELTEGRGADVVIEVVGMSPALKMGFELLRPWGIISSVGVHNAEIPWYLILPAMYKKLTSLRR</sequence>
<dbReference type="SUPFAM" id="SSF51735">
    <property type="entry name" value="NAD(P)-binding Rossmann-fold domains"/>
    <property type="match status" value="1"/>
</dbReference>
<keyword evidence="2 5" id="KW-0479">Metal-binding</keyword>
<evidence type="ECO:0000259" key="6">
    <source>
        <dbReference type="Pfam" id="PF00107"/>
    </source>
</evidence>
<dbReference type="EMBL" id="JBEFKJ010000012">
    <property type="protein sequence ID" value="KAL2043142.1"/>
    <property type="molecule type" value="Genomic_DNA"/>
</dbReference>
<evidence type="ECO:0008006" key="10">
    <source>
        <dbReference type="Google" id="ProtNLM"/>
    </source>
</evidence>
<dbReference type="Pfam" id="PF08240">
    <property type="entry name" value="ADH_N"/>
    <property type="match status" value="1"/>
</dbReference>
<dbReference type="PROSITE" id="PS00059">
    <property type="entry name" value="ADH_ZINC"/>
    <property type="match status" value="1"/>
</dbReference>
<dbReference type="InterPro" id="IPR036291">
    <property type="entry name" value="NAD(P)-bd_dom_sf"/>
</dbReference>
<organism evidence="8 9">
    <name type="scientific">Stereocaulon virgatum</name>
    <dbReference type="NCBI Taxonomy" id="373712"/>
    <lineage>
        <taxon>Eukaryota</taxon>
        <taxon>Fungi</taxon>
        <taxon>Dikarya</taxon>
        <taxon>Ascomycota</taxon>
        <taxon>Pezizomycotina</taxon>
        <taxon>Lecanoromycetes</taxon>
        <taxon>OSLEUM clade</taxon>
        <taxon>Lecanoromycetidae</taxon>
        <taxon>Lecanorales</taxon>
        <taxon>Lecanorineae</taxon>
        <taxon>Stereocaulaceae</taxon>
        <taxon>Stereocaulon</taxon>
    </lineage>
</organism>
<feature type="domain" description="Alcohol dehydrogenase-like C-terminal" evidence="6">
    <location>
        <begin position="187"/>
        <end position="294"/>
    </location>
</feature>
<dbReference type="PANTHER" id="PTHR42813">
    <property type="entry name" value="ZINC-TYPE ALCOHOL DEHYDROGENASE-LIKE"/>
    <property type="match status" value="1"/>
</dbReference>
<evidence type="ECO:0000259" key="7">
    <source>
        <dbReference type="Pfam" id="PF08240"/>
    </source>
</evidence>
<protein>
    <recommendedName>
        <fullName evidence="10">Alcohol dehydrogenase</fullName>
    </recommendedName>
</protein>
<dbReference type="PANTHER" id="PTHR42813:SF2">
    <property type="entry name" value="DEHYDROGENASE, ZINC-CONTAINING, PUTATIVE (AFU_ORTHOLOGUE AFUA_2G02810)-RELATED"/>
    <property type="match status" value="1"/>
</dbReference>
<keyword evidence="4" id="KW-0560">Oxidoreductase</keyword>
<comment type="caution">
    <text evidence="8">The sequence shown here is derived from an EMBL/GenBank/DDBJ whole genome shotgun (WGS) entry which is preliminary data.</text>
</comment>
<evidence type="ECO:0000256" key="3">
    <source>
        <dbReference type="ARBA" id="ARBA00022833"/>
    </source>
</evidence>
<gene>
    <name evidence="8" type="ORF">N7G274_004202</name>
</gene>
<dbReference type="InterPro" id="IPR013154">
    <property type="entry name" value="ADH-like_N"/>
</dbReference>
<dbReference type="InterPro" id="IPR002328">
    <property type="entry name" value="ADH_Zn_CS"/>
</dbReference>
<dbReference type="Gene3D" id="3.40.50.720">
    <property type="entry name" value="NAD(P)-binding Rossmann-like Domain"/>
    <property type="match status" value="1"/>
</dbReference>
<evidence type="ECO:0000256" key="1">
    <source>
        <dbReference type="ARBA" id="ARBA00001947"/>
    </source>
</evidence>
<keyword evidence="9" id="KW-1185">Reference proteome</keyword>
<evidence type="ECO:0000256" key="4">
    <source>
        <dbReference type="ARBA" id="ARBA00023002"/>
    </source>
</evidence>
<feature type="domain" description="Alcohol dehydrogenase-like N-terminal" evidence="7">
    <location>
        <begin position="31"/>
        <end position="140"/>
    </location>
</feature>
<evidence type="ECO:0000256" key="5">
    <source>
        <dbReference type="RuleBase" id="RU361277"/>
    </source>
</evidence>
<name>A0ABR4AEX2_9LECA</name>
<evidence type="ECO:0000313" key="8">
    <source>
        <dbReference type="EMBL" id="KAL2043142.1"/>
    </source>
</evidence>
<comment type="similarity">
    <text evidence="5">Belongs to the zinc-containing alcohol dehydrogenase family.</text>
</comment>
<evidence type="ECO:0000256" key="2">
    <source>
        <dbReference type="ARBA" id="ARBA00022723"/>
    </source>
</evidence>
<dbReference type="InterPro" id="IPR013149">
    <property type="entry name" value="ADH-like_C"/>
</dbReference>
<dbReference type="Proteomes" id="UP001590950">
    <property type="component" value="Unassembled WGS sequence"/>
</dbReference>
<dbReference type="Gene3D" id="3.90.180.10">
    <property type="entry name" value="Medium-chain alcohol dehydrogenases, catalytic domain"/>
    <property type="match status" value="1"/>
</dbReference>
<dbReference type="InterPro" id="IPR011032">
    <property type="entry name" value="GroES-like_sf"/>
</dbReference>
<proteinExistence type="inferred from homology"/>
<dbReference type="Pfam" id="PF00107">
    <property type="entry name" value="ADH_zinc_N"/>
    <property type="match status" value="1"/>
</dbReference>
<keyword evidence="3 5" id="KW-0862">Zinc</keyword>